<sequence>MERTMVKEPMMSADIPKQFPALIRRICANKAFSVLHVPMPAIVLVGALDVPRMRETTRRAADLFIEYGVQDSVNPDQSVFVTPRLRETSDVEWREMTRAVDAAAAYTNRYDGTIGVDLRFLDDSIDEELVGQVASKLNEWTADARVVAFVGSPESLVPDALAKAAHPRRICRLDIADEVEHVRALYAQMMEDALHRLERAAGPLSDAMRERFDECVAERSGYGNLPRTAHELRILADAAIVDCLEPTDDDALSIGEHMGE</sequence>
<organism evidence="1 2">
    <name type="scientific">Bifidobacterium italicum</name>
    <dbReference type="NCBI Taxonomy" id="1960968"/>
    <lineage>
        <taxon>Bacteria</taxon>
        <taxon>Bacillati</taxon>
        <taxon>Actinomycetota</taxon>
        <taxon>Actinomycetes</taxon>
        <taxon>Bifidobacteriales</taxon>
        <taxon>Bifidobacteriaceae</taxon>
        <taxon>Bifidobacterium</taxon>
    </lineage>
</organism>
<dbReference type="EMBL" id="MVOG01000033">
    <property type="protein sequence ID" value="PAU67847.1"/>
    <property type="molecule type" value="Genomic_DNA"/>
</dbReference>
<dbReference type="Proteomes" id="UP000217986">
    <property type="component" value="Unassembled WGS sequence"/>
</dbReference>
<evidence type="ECO:0000313" key="2">
    <source>
        <dbReference type="Proteomes" id="UP000217986"/>
    </source>
</evidence>
<protein>
    <submittedName>
        <fullName evidence="1">Uncharacterized protein</fullName>
    </submittedName>
</protein>
<evidence type="ECO:0000313" key="1">
    <source>
        <dbReference type="EMBL" id="PAU67847.1"/>
    </source>
</evidence>
<name>A0A2A2EFT6_9BIFI</name>
<accession>A0A2A2EFT6</accession>
<dbReference type="AlphaFoldDB" id="A0A2A2EFT6"/>
<keyword evidence="2" id="KW-1185">Reference proteome</keyword>
<reference evidence="1 2" key="1">
    <citation type="journal article" date="2017" name="ISME J.">
        <title>Unveiling bifidobacterial biogeography across the mammalian branch of the tree of life.</title>
        <authorList>
            <person name="Milani C."/>
            <person name="Mangifesta M."/>
            <person name="Mancabelli L."/>
            <person name="Lugli G.A."/>
            <person name="James K."/>
            <person name="Duranti S."/>
            <person name="Turroni F."/>
            <person name="Ferrario C."/>
            <person name="Ossiprandi M.C."/>
            <person name="van Sinderen D."/>
            <person name="Ventura M."/>
        </authorList>
    </citation>
    <scope>NUCLEOTIDE SEQUENCE [LARGE SCALE GENOMIC DNA]</scope>
    <source>
        <strain evidence="1 2">70</strain>
    </source>
</reference>
<proteinExistence type="predicted"/>
<gene>
    <name evidence="1" type="ORF">B1400_1530</name>
</gene>
<comment type="caution">
    <text evidence="1">The sequence shown here is derived from an EMBL/GenBank/DDBJ whole genome shotgun (WGS) entry which is preliminary data.</text>
</comment>